<dbReference type="Gene3D" id="3.55.50.30">
    <property type="match status" value="1"/>
</dbReference>
<dbReference type="PROSITE" id="PS52016">
    <property type="entry name" value="TONB_DEPENDENT_REC_3"/>
    <property type="match status" value="1"/>
</dbReference>
<sequence>MKLTYVLMVTAFLQVSLAGNAQRLTLSAKAMPLAQVLEHIQQQTGYHFLVTDQMLAETNNVTAKFKNKPLADALKECFTNQPLGYEIKENLIVLYRKPLAETTKAADVKITGEVTDDNNQPLPGVTIKLQGSNTSTQSNVDGKFTINVPDGKGTLLFSFIGFTSREVQIVGGRTAYNVQMRTQLKSLNEVVVIGYGQQRKADVTSAVTTVKSENFVTGPVTDAAALLRGKVAGLSISNPSGDPNAQSQIQLRGNNTILGANTGVLVIIDGIPGDLLTVAPEDIAEISVLKDGSSAAIYGVRGSNGVIIVTTKSGQGRNGAHVDYSGNASVGQITRRPKLLTAQDYRDQIKDGIRDPSYDKGSSTDWLDAITKKFPVSTLQNASFSGGNGQTNYTASFNYRLLNGMFLRSDHSQITGRADINHSMFDGKLKFNFGLLQTNFNSRDFNYYDYRQAMRMNPTAPVVMPDGTFYQEPNNFEYQNPVSDAYTVDAPNSAFSSRYNTTISFLPIEGLRLAATGSYTKSGYQNLSYENHQNISTLRDKQNGVARIYQGQAVSRFLNLSAEYTRSFGDHRFTVLTGYEYQDYNNFETSIINHGFPTDIFGYNQIQLGVAQKIGQDIISSKRTQTNLISYFARATYNYKEKYLLLASMRIDGASQFYGASKPYGRFPSLQAGWRLTKEKFMENQTLFDDLKLRAGYGVTGNQPSQSFLAVGLLGYGNYILYNGQWIQTLSPSQNANPALRWEEKHETNLGLDFSLLKNRINGTVDLYNRRVTGLLYDYIVPSPPNLYNSTKANVGTLNNKGIEVSVNFVPVKTKDFSWTSTVNFSTNRNKLVSLSNDLYQATLPYFTAGSTGPPATTFTNIVQVGHNIGDFYAFKVVGITKDGYWIYQEPDGSTVTYTDPRFKHAFEDKQVVGNGLPKYYAGWNNTINYKNWDFSVTMRGAFRFQIANLQRADFELPGIMNYNRMASAYDKIYGVAVLNKNVAQEFNSYYIENGDFWKIDNINLGYTFRKLKTKYIRSLRVACSTQNTFIITKYKGNDPEVDLSGLSPGIDARDVYPSQRIYNLSVSASF</sequence>
<keyword evidence="2 8" id="KW-0813">Transport</keyword>
<name>A0A9X1X0Q6_9SPHI</name>
<keyword evidence="4 8" id="KW-0812">Transmembrane</keyword>
<dbReference type="Gene3D" id="2.40.170.20">
    <property type="entry name" value="TonB-dependent receptor, beta-barrel domain"/>
    <property type="match status" value="1"/>
</dbReference>
<dbReference type="InterPro" id="IPR023997">
    <property type="entry name" value="TonB-dep_OMP_SusC/RagA_CS"/>
</dbReference>
<feature type="domain" description="TonB-dependent receptor-like beta-barrel" evidence="11">
    <location>
        <begin position="437"/>
        <end position="873"/>
    </location>
</feature>
<keyword evidence="5 9" id="KW-0798">TonB box</keyword>
<evidence type="ECO:0000256" key="10">
    <source>
        <dbReference type="SAM" id="SignalP"/>
    </source>
</evidence>
<protein>
    <submittedName>
        <fullName evidence="13">SusC/RagA family TonB-linked outer membrane protein</fullName>
    </submittedName>
</protein>
<dbReference type="NCBIfam" id="TIGR04056">
    <property type="entry name" value="OMP_RagA_SusC"/>
    <property type="match status" value="1"/>
</dbReference>
<dbReference type="Gene3D" id="2.170.130.10">
    <property type="entry name" value="TonB-dependent receptor, plug domain"/>
    <property type="match status" value="1"/>
</dbReference>
<feature type="chain" id="PRO_5040783275" evidence="10">
    <location>
        <begin position="22"/>
        <end position="1071"/>
    </location>
</feature>
<comment type="caution">
    <text evidence="13">The sequence shown here is derived from an EMBL/GenBank/DDBJ whole genome shotgun (WGS) entry which is preliminary data.</text>
</comment>
<keyword evidence="3 8" id="KW-1134">Transmembrane beta strand</keyword>
<dbReference type="GO" id="GO:0009279">
    <property type="term" value="C:cell outer membrane"/>
    <property type="evidence" value="ECO:0007669"/>
    <property type="project" value="UniProtKB-SubCell"/>
</dbReference>
<keyword evidence="7 8" id="KW-0998">Cell outer membrane</keyword>
<dbReference type="InterPro" id="IPR008969">
    <property type="entry name" value="CarboxyPept-like_regulatory"/>
</dbReference>
<comment type="subcellular location">
    <subcellularLocation>
        <location evidence="1 8">Cell outer membrane</location>
        <topology evidence="1 8">Multi-pass membrane protein</topology>
    </subcellularLocation>
</comment>
<evidence type="ECO:0000256" key="6">
    <source>
        <dbReference type="ARBA" id="ARBA00023136"/>
    </source>
</evidence>
<dbReference type="InterPro" id="IPR039426">
    <property type="entry name" value="TonB-dep_rcpt-like"/>
</dbReference>
<evidence type="ECO:0000256" key="9">
    <source>
        <dbReference type="RuleBase" id="RU003357"/>
    </source>
</evidence>
<accession>A0A9X1X0Q6</accession>
<dbReference type="Pfam" id="PF00593">
    <property type="entry name" value="TonB_dep_Rec_b-barrel"/>
    <property type="match status" value="1"/>
</dbReference>
<dbReference type="InterPro" id="IPR037066">
    <property type="entry name" value="Plug_dom_sf"/>
</dbReference>
<feature type="signal peptide" evidence="10">
    <location>
        <begin position="1"/>
        <end position="21"/>
    </location>
</feature>
<evidence type="ECO:0000256" key="8">
    <source>
        <dbReference type="PROSITE-ProRule" id="PRU01360"/>
    </source>
</evidence>
<dbReference type="InterPro" id="IPR012910">
    <property type="entry name" value="Plug_dom"/>
</dbReference>
<dbReference type="Pfam" id="PF07715">
    <property type="entry name" value="Plug"/>
    <property type="match status" value="1"/>
</dbReference>
<comment type="similarity">
    <text evidence="8 9">Belongs to the TonB-dependent receptor family.</text>
</comment>
<evidence type="ECO:0000313" key="13">
    <source>
        <dbReference type="EMBL" id="MCJ8209019.1"/>
    </source>
</evidence>
<keyword evidence="6 8" id="KW-0472">Membrane</keyword>
<dbReference type="NCBIfam" id="TIGR04057">
    <property type="entry name" value="SusC_RagA_signa"/>
    <property type="match status" value="1"/>
</dbReference>
<proteinExistence type="inferred from homology"/>
<evidence type="ECO:0000256" key="7">
    <source>
        <dbReference type="ARBA" id="ARBA00023237"/>
    </source>
</evidence>
<dbReference type="Proteomes" id="UP001139450">
    <property type="component" value="Unassembled WGS sequence"/>
</dbReference>
<dbReference type="InterPro" id="IPR023996">
    <property type="entry name" value="TonB-dep_OMP_SusC/RagA"/>
</dbReference>
<dbReference type="SUPFAM" id="SSF49464">
    <property type="entry name" value="Carboxypeptidase regulatory domain-like"/>
    <property type="match status" value="1"/>
</dbReference>
<organism evidence="13 14">
    <name type="scientific">Mucilaginibacter straminoryzae</name>
    <dbReference type="NCBI Taxonomy" id="2932774"/>
    <lineage>
        <taxon>Bacteria</taxon>
        <taxon>Pseudomonadati</taxon>
        <taxon>Bacteroidota</taxon>
        <taxon>Sphingobacteriia</taxon>
        <taxon>Sphingobacteriales</taxon>
        <taxon>Sphingobacteriaceae</taxon>
        <taxon>Mucilaginibacter</taxon>
    </lineage>
</organism>
<evidence type="ECO:0000256" key="3">
    <source>
        <dbReference type="ARBA" id="ARBA00022452"/>
    </source>
</evidence>
<dbReference type="RefSeq" id="WP_245128853.1">
    <property type="nucleotide sequence ID" value="NZ_JALJEJ010000002.1"/>
</dbReference>
<evidence type="ECO:0000256" key="1">
    <source>
        <dbReference type="ARBA" id="ARBA00004571"/>
    </source>
</evidence>
<dbReference type="InterPro" id="IPR036942">
    <property type="entry name" value="Beta-barrel_TonB_sf"/>
</dbReference>
<dbReference type="AlphaFoldDB" id="A0A9X1X0Q6"/>
<dbReference type="Gene3D" id="2.60.40.1120">
    <property type="entry name" value="Carboxypeptidase-like, regulatory domain"/>
    <property type="match status" value="1"/>
</dbReference>
<evidence type="ECO:0000256" key="4">
    <source>
        <dbReference type="ARBA" id="ARBA00022692"/>
    </source>
</evidence>
<evidence type="ECO:0000259" key="12">
    <source>
        <dbReference type="Pfam" id="PF07715"/>
    </source>
</evidence>
<evidence type="ECO:0000256" key="5">
    <source>
        <dbReference type="ARBA" id="ARBA00023077"/>
    </source>
</evidence>
<dbReference type="Pfam" id="PF13715">
    <property type="entry name" value="CarbopepD_reg_2"/>
    <property type="match status" value="1"/>
</dbReference>
<evidence type="ECO:0000259" key="11">
    <source>
        <dbReference type="Pfam" id="PF00593"/>
    </source>
</evidence>
<feature type="domain" description="TonB-dependent receptor plug" evidence="12">
    <location>
        <begin position="200"/>
        <end position="306"/>
    </location>
</feature>
<dbReference type="InterPro" id="IPR000531">
    <property type="entry name" value="Beta-barrel_TonB"/>
</dbReference>
<evidence type="ECO:0000256" key="2">
    <source>
        <dbReference type="ARBA" id="ARBA00022448"/>
    </source>
</evidence>
<keyword evidence="10" id="KW-0732">Signal</keyword>
<evidence type="ECO:0000313" key="14">
    <source>
        <dbReference type="Proteomes" id="UP001139450"/>
    </source>
</evidence>
<dbReference type="SUPFAM" id="SSF56935">
    <property type="entry name" value="Porins"/>
    <property type="match status" value="1"/>
</dbReference>
<keyword evidence="14" id="KW-1185">Reference proteome</keyword>
<gene>
    <name evidence="13" type="ORF">MUY27_04815</name>
</gene>
<dbReference type="EMBL" id="JALJEJ010000002">
    <property type="protein sequence ID" value="MCJ8209019.1"/>
    <property type="molecule type" value="Genomic_DNA"/>
</dbReference>
<reference evidence="13" key="1">
    <citation type="submission" date="2022-04" db="EMBL/GenBank/DDBJ databases">
        <title>Mucilaginibacter sp. RS28 isolated from freshwater.</title>
        <authorList>
            <person name="Ko S.-R."/>
        </authorList>
    </citation>
    <scope>NUCLEOTIDE SEQUENCE</scope>
    <source>
        <strain evidence="13">RS28</strain>
    </source>
</reference>